<feature type="region of interest" description="Disordered" evidence="1">
    <location>
        <begin position="1"/>
        <end position="31"/>
    </location>
</feature>
<evidence type="ECO:0000313" key="3">
    <source>
        <dbReference type="Proteomes" id="UP000720189"/>
    </source>
</evidence>
<gene>
    <name evidence="2" type="ORF">BKA55DRAFT_68633</name>
</gene>
<keyword evidence="3" id="KW-1185">Reference proteome</keyword>
<feature type="region of interest" description="Disordered" evidence="1">
    <location>
        <begin position="49"/>
        <end position="69"/>
    </location>
</feature>
<comment type="caution">
    <text evidence="2">The sequence shown here is derived from an EMBL/GenBank/DDBJ whole genome shotgun (WGS) entry which is preliminary data.</text>
</comment>
<sequence>HQACGKWPNDGHTPVDDETYGDDDDDDDDVADSEVIEANCEPADEIIALGLPKNRSGDKGDKQSEDHEVTVGNEVSAFLKRYHPSGNGTIEIQVDKPAEDTSDQPQSKFGTSSSKWAIWS</sequence>
<feature type="non-terminal residue" evidence="2">
    <location>
        <position position="1"/>
    </location>
</feature>
<organism evidence="2 3">
    <name type="scientific">Fusarium redolens</name>
    <dbReference type="NCBI Taxonomy" id="48865"/>
    <lineage>
        <taxon>Eukaryota</taxon>
        <taxon>Fungi</taxon>
        <taxon>Dikarya</taxon>
        <taxon>Ascomycota</taxon>
        <taxon>Pezizomycotina</taxon>
        <taxon>Sordariomycetes</taxon>
        <taxon>Hypocreomycetidae</taxon>
        <taxon>Hypocreales</taxon>
        <taxon>Nectriaceae</taxon>
        <taxon>Fusarium</taxon>
        <taxon>Fusarium redolens species complex</taxon>
    </lineage>
</organism>
<dbReference type="EMBL" id="JAGMUX010000010">
    <property type="protein sequence ID" value="KAH7247547.1"/>
    <property type="molecule type" value="Genomic_DNA"/>
</dbReference>
<dbReference type="AlphaFoldDB" id="A0A9P9GZ85"/>
<dbReference type="GeneID" id="70228872"/>
<feature type="region of interest" description="Disordered" evidence="1">
    <location>
        <begin position="82"/>
        <end position="120"/>
    </location>
</feature>
<feature type="compositionally biased region" description="Polar residues" evidence="1">
    <location>
        <begin position="103"/>
        <end position="120"/>
    </location>
</feature>
<dbReference type="Proteomes" id="UP000720189">
    <property type="component" value="Unassembled WGS sequence"/>
</dbReference>
<protein>
    <submittedName>
        <fullName evidence="2">Uncharacterized protein</fullName>
    </submittedName>
</protein>
<evidence type="ECO:0000313" key="2">
    <source>
        <dbReference type="EMBL" id="KAH7247547.1"/>
    </source>
</evidence>
<reference evidence="2" key="1">
    <citation type="journal article" date="2021" name="Nat. Commun.">
        <title>Genetic determinants of endophytism in the Arabidopsis root mycobiome.</title>
        <authorList>
            <person name="Mesny F."/>
            <person name="Miyauchi S."/>
            <person name="Thiergart T."/>
            <person name="Pickel B."/>
            <person name="Atanasova L."/>
            <person name="Karlsson M."/>
            <person name="Huettel B."/>
            <person name="Barry K.W."/>
            <person name="Haridas S."/>
            <person name="Chen C."/>
            <person name="Bauer D."/>
            <person name="Andreopoulos W."/>
            <person name="Pangilinan J."/>
            <person name="LaButti K."/>
            <person name="Riley R."/>
            <person name="Lipzen A."/>
            <person name="Clum A."/>
            <person name="Drula E."/>
            <person name="Henrissat B."/>
            <person name="Kohler A."/>
            <person name="Grigoriev I.V."/>
            <person name="Martin F.M."/>
            <person name="Hacquard S."/>
        </authorList>
    </citation>
    <scope>NUCLEOTIDE SEQUENCE</scope>
    <source>
        <strain evidence="2">MPI-CAGE-AT-0023</strain>
    </source>
</reference>
<feature type="compositionally biased region" description="Acidic residues" evidence="1">
    <location>
        <begin position="16"/>
        <end position="31"/>
    </location>
</feature>
<proteinExistence type="predicted"/>
<accession>A0A9P9GZ85</accession>
<dbReference type="RefSeq" id="XP_046048130.1">
    <property type="nucleotide sequence ID" value="XM_046198918.1"/>
</dbReference>
<evidence type="ECO:0000256" key="1">
    <source>
        <dbReference type="SAM" id="MobiDB-lite"/>
    </source>
</evidence>
<name>A0A9P9GZ85_FUSRE</name>
<feature type="compositionally biased region" description="Basic and acidic residues" evidence="1">
    <location>
        <begin position="55"/>
        <end position="69"/>
    </location>
</feature>